<protein>
    <recommendedName>
        <fullName evidence="3">4-vinyl reductase 4VR domain-containing protein</fullName>
    </recommendedName>
</protein>
<dbReference type="Proteomes" id="UP001139031">
    <property type="component" value="Unassembled WGS sequence"/>
</dbReference>
<evidence type="ECO:0000313" key="1">
    <source>
        <dbReference type="EMBL" id="MBZ5708202.1"/>
    </source>
</evidence>
<dbReference type="RefSeq" id="WP_224189955.1">
    <property type="nucleotide sequence ID" value="NZ_JAIRAU010000001.1"/>
</dbReference>
<evidence type="ECO:0000313" key="2">
    <source>
        <dbReference type="Proteomes" id="UP001139031"/>
    </source>
</evidence>
<name>A0ABS7TJ08_9BACT</name>
<proteinExistence type="predicted"/>
<organism evidence="1 2">
    <name type="scientific">Nannocystis pusilla</name>
    <dbReference type="NCBI Taxonomy" id="889268"/>
    <lineage>
        <taxon>Bacteria</taxon>
        <taxon>Pseudomonadati</taxon>
        <taxon>Myxococcota</taxon>
        <taxon>Polyangia</taxon>
        <taxon>Nannocystales</taxon>
        <taxon>Nannocystaceae</taxon>
        <taxon>Nannocystis</taxon>
    </lineage>
</organism>
<reference evidence="1" key="1">
    <citation type="submission" date="2021-08" db="EMBL/GenBank/DDBJ databases">
        <authorList>
            <person name="Stevens D.C."/>
        </authorList>
    </citation>
    <scope>NUCLEOTIDE SEQUENCE</scope>
    <source>
        <strain evidence="1">DSM 53165</strain>
    </source>
</reference>
<evidence type="ECO:0008006" key="3">
    <source>
        <dbReference type="Google" id="ProtNLM"/>
    </source>
</evidence>
<comment type="caution">
    <text evidence="1">The sequence shown here is derived from an EMBL/GenBank/DDBJ whole genome shotgun (WGS) entry which is preliminary data.</text>
</comment>
<sequence length="189" mass="21432">MTTYQPLVPGITVYGQTTSVFVDVLKSFAVLQQAMLEALGVREVEPDKWYPQEGILRAYQKVDLMLGARGLERFGRQVPPFVVFPPGIDDAHVVLENFDVIYHLNHRRDGEVMFDLATREMTEGIGHYHYERVGEREALVRCDNPYPCRFDMGLAHGFAARFAPDVAVTHEPGECRSKGGAACLYRVRW</sequence>
<gene>
    <name evidence="1" type="ORF">K7C98_02955</name>
</gene>
<dbReference type="EMBL" id="JAIRAU010000001">
    <property type="protein sequence ID" value="MBZ5708202.1"/>
    <property type="molecule type" value="Genomic_DNA"/>
</dbReference>
<keyword evidence="2" id="KW-1185">Reference proteome</keyword>
<accession>A0ABS7TJ08</accession>